<dbReference type="AlphaFoldDB" id="A0A1M5CQS4"/>
<keyword evidence="1" id="KW-0812">Transmembrane</keyword>
<keyword evidence="1" id="KW-0472">Membrane</keyword>
<sequence length="115" mass="13843">MVQWLIVQLSIWALISTNFPLIPSIICIGWLLNIWHEQKLLLPVISEPCRYTDTGMLIAGIRQQRIEQVELSFAIWFVIFVGEHGKRQILWRDSCRDHTYRQLLVMEKRRRYHLR</sequence>
<keyword evidence="1" id="KW-1133">Transmembrane helix</keyword>
<name>A0A1M5CQS4_VIBGA</name>
<evidence type="ECO:0000313" key="3">
    <source>
        <dbReference type="Proteomes" id="UP000184159"/>
    </source>
</evidence>
<evidence type="ECO:0008006" key="4">
    <source>
        <dbReference type="Google" id="ProtNLM"/>
    </source>
</evidence>
<gene>
    <name evidence="2" type="ORF">SAMN02745781_02651</name>
</gene>
<feature type="transmembrane region" description="Helical" evidence="1">
    <location>
        <begin position="6"/>
        <end position="32"/>
    </location>
</feature>
<dbReference type="EMBL" id="FQUH01000012">
    <property type="protein sequence ID" value="SHF56986.1"/>
    <property type="molecule type" value="Genomic_DNA"/>
</dbReference>
<evidence type="ECO:0000256" key="1">
    <source>
        <dbReference type="SAM" id="Phobius"/>
    </source>
</evidence>
<evidence type="ECO:0000313" key="2">
    <source>
        <dbReference type="EMBL" id="SHF56986.1"/>
    </source>
</evidence>
<dbReference type="Proteomes" id="UP000184159">
    <property type="component" value="Unassembled WGS sequence"/>
</dbReference>
<organism evidence="2 3">
    <name type="scientific">Vibrio gazogenes DSM 21264 = NBRC 103151</name>
    <dbReference type="NCBI Taxonomy" id="1123492"/>
    <lineage>
        <taxon>Bacteria</taxon>
        <taxon>Pseudomonadati</taxon>
        <taxon>Pseudomonadota</taxon>
        <taxon>Gammaproteobacteria</taxon>
        <taxon>Vibrionales</taxon>
        <taxon>Vibrionaceae</taxon>
        <taxon>Vibrio</taxon>
    </lineage>
</organism>
<accession>A0A1M5CQS4</accession>
<protein>
    <recommendedName>
        <fullName evidence="4">Toxin CptA</fullName>
    </recommendedName>
</protein>
<reference evidence="3" key="1">
    <citation type="submission" date="2016-11" db="EMBL/GenBank/DDBJ databases">
        <authorList>
            <person name="Varghese N."/>
            <person name="Submissions S."/>
        </authorList>
    </citation>
    <scope>NUCLEOTIDE SEQUENCE [LARGE SCALE GENOMIC DNA]</scope>
    <source>
        <strain evidence="3">DSM 21264</strain>
    </source>
</reference>
<proteinExistence type="predicted"/>
<dbReference type="RefSeq" id="WP_072960225.1">
    <property type="nucleotide sequence ID" value="NZ_FQUH01000012.1"/>
</dbReference>
<keyword evidence="3" id="KW-1185">Reference proteome</keyword>